<evidence type="ECO:0008006" key="4">
    <source>
        <dbReference type="Google" id="ProtNLM"/>
    </source>
</evidence>
<evidence type="ECO:0000313" key="2">
    <source>
        <dbReference type="EMBL" id="PNG10715.1"/>
    </source>
</evidence>
<dbReference type="Proteomes" id="UP000236023">
    <property type="component" value="Unassembled WGS sequence"/>
</dbReference>
<feature type="transmembrane region" description="Helical" evidence="1">
    <location>
        <begin position="112"/>
        <end position="133"/>
    </location>
</feature>
<keyword evidence="1" id="KW-1133">Transmembrane helix</keyword>
<comment type="caution">
    <text evidence="2">The sequence shown here is derived from an EMBL/GenBank/DDBJ whole genome shotgun (WGS) entry which is preliminary data.</text>
</comment>
<accession>A0A2N8T7Q0</accession>
<gene>
    <name evidence="2" type="ORF">CXK94_05800</name>
</gene>
<dbReference type="EMBL" id="POUT01000002">
    <property type="protein sequence ID" value="PNG10715.1"/>
    <property type="molecule type" value="Genomic_DNA"/>
</dbReference>
<feature type="transmembrane region" description="Helical" evidence="1">
    <location>
        <begin position="80"/>
        <end position="100"/>
    </location>
</feature>
<keyword evidence="1" id="KW-0472">Membrane</keyword>
<name>A0A2N8T7Q0_STUST</name>
<evidence type="ECO:0000313" key="3">
    <source>
        <dbReference type="Proteomes" id="UP000236023"/>
    </source>
</evidence>
<dbReference type="AlphaFoldDB" id="A0A2N8T7Q0"/>
<reference evidence="2 3" key="1">
    <citation type="submission" date="2018-01" db="EMBL/GenBank/DDBJ databases">
        <title>Denitrification phenotypes of diverse strains of Pseudomonas stutzeri.</title>
        <authorList>
            <person name="Milligan D.A."/>
            <person name="Bergaust L."/>
            <person name="Bakken L.R."/>
            <person name="Frostegard A."/>
        </authorList>
    </citation>
    <scope>NUCLEOTIDE SEQUENCE [LARGE SCALE GENOMIC DNA]</scope>
    <source>
        <strain evidence="2 3">24a75</strain>
    </source>
</reference>
<dbReference type="InterPro" id="IPR046513">
    <property type="entry name" value="DUF6691"/>
</dbReference>
<protein>
    <recommendedName>
        <fullName evidence="4">YeeE/YedE family protein</fullName>
    </recommendedName>
</protein>
<proteinExistence type="predicted"/>
<dbReference type="Pfam" id="PF20398">
    <property type="entry name" value="DUF6691"/>
    <property type="match status" value="1"/>
</dbReference>
<sequence>MRKLTSFAAGLLFGLGLLLSGMANPAKVIGFLDLAGAWDPSLALVMAGAIGTALVPFAWAKRRSRALLDAPMQLPHKRELDGRLIGGSLVFGIGWGIAGICPGPAVAVLLSGHWQIALFVLAMLGGMLLFSALERRRAC</sequence>
<feature type="transmembrane region" description="Helical" evidence="1">
    <location>
        <begin position="41"/>
        <end position="59"/>
    </location>
</feature>
<dbReference type="RefSeq" id="WP_037043882.1">
    <property type="nucleotide sequence ID" value="NZ_JAMOHU010000057.1"/>
</dbReference>
<keyword evidence="1" id="KW-0812">Transmembrane</keyword>
<organism evidence="2 3">
    <name type="scientific">Stutzerimonas stutzeri</name>
    <name type="common">Pseudomonas stutzeri</name>
    <dbReference type="NCBI Taxonomy" id="316"/>
    <lineage>
        <taxon>Bacteria</taxon>
        <taxon>Pseudomonadati</taxon>
        <taxon>Pseudomonadota</taxon>
        <taxon>Gammaproteobacteria</taxon>
        <taxon>Pseudomonadales</taxon>
        <taxon>Pseudomonadaceae</taxon>
        <taxon>Stutzerimonas</taxon>
    </lineage>
</organism>
<evidence type="ECO:0000256" key="1">
    <source>
        <dbReference type="SAM" id="Phobius"/>
    </source>
</evidence>